<reference evidence="4 5" key="1">
    <citation type="submission" date="2019-01" db="EMBL/GenBank/DDBJ databases">
        <title>Geovibrio thiophilus DSM 11263, complete genome.</title>
        <authorList>
            <person name="Spring S."/>
            <person name="Bunk B."/>
            <person name="Sproer C."/>
        </authorList>
    </citation>
    <scope>NUCLEOTIDE SEQUENCE [LARGE SCALE GENOMIC DNA]</scope>
    <source>
        <strain evidence="4 5">DSM 11263</strain>
    </source>
</reference>
<dbReference type="InterPro" id="IPR000160">
    <property type="entry name" value="GGDEF_dom"/>
</dbReference>
<evidence type="ECO:0000259" key="3">
    <source>
        <dbReference type="PROSITE" id="PS50887"/>
    </source>
</evidence>
<dbReference type="PANTHER" id="PTHR45138">
    <property type="entry name" value="REGULATORY COMPONENTS OF SENSORY TRANSDUCTION SYSTEM"/>
    <property type="match status" value="1"/>
</dbReference>
<evidence type="ECO:0000313" key="4">
    <source>
        <dbReference type="EMBL" id="QAR33905.1"/>
    </source>
</evidence>
<evidence type="ECO:0000256" key="1">
    <source>
        <dbReference type="ARBA" id="ARBA00012528"/>
    </source>
</evidence>
<dbReference type="InterPro" id="IPR043128">
    <property type="entry name" value="Rev_trsase/Diguanyl_cyclase"/>
</dbReference>
<sequence length="320" mass="35686">MILAVIDDARTDLKPLKDALSRIEEISWVENMTLLESFDKLAILSPAKPLIQPDIVLISFENNTEAYEVTLAVKSDGKYTDTVVITFNNSDNEDIIKAMLETGCLDYIKDFSDKTEIYARLRTAVALRQEVISRRTREKEIEENNRKLEDISNIDGLTGVLSKRYFVYKVEEEISRAIRTKAAISLLRIDITDFRDYNAQYGFLEGDKVLRRISSALKKSAKRPGDLLARIGGNSFALFLPSTDLKGAEFIAKTVVKHINNLAIEHETDDGKFLTVHVGGMSVTPQITDDAAGLLDMISDVTAECSVGFGAGQSFFCIKN</sequence>
<organism evidence="4 5">
    <name type="scientific">Geovibrio thiophilus</name>
    <dbReference type="NCBI Taxonomy" id="139438"/>
    <lineage>
        <taxon>Bacteria</taxon>
        <taxon>Pseudomonadati</taxon>
        <taxon>Deferribacterota</taxon>
        <taxon>Deferribacteres</taxon>
        <taxon>Deferribacterales</taxon>
        <taxon>Geovibrionaceae</taxon>
        <taxon>Geovibrio</taxon>
    </lineage>
</organism>
<dbReference type="KEGG" id="gtl:EP073_10970"/>
<comment type="catalytic activity">
    <reaction evidence="2">
        <text>2 GTP = 3',3'-c-di-GMP + 2 diphosphate</text>
        <dbReference type="Rhea" id="RHEA:24898"/>
        <dbReference type="ChEBI" id="CHEBI:33019"/>
        <dbReference type="ChEBI" id="CHEBI:37565"/>
        <dbReference type="ChEBI" id="CHEBI:58805"/>
        <dbReference type="EC" id="2.7.7.65"/>
    </reaction>
</comment>
<dbReference type="OrthoDB" id="9778432at2"/>
<dbReference type="InterPro" id="IPR050469">
    <property type="entry name" value="Diguanylate_Cyclase"/>
</dbReference>
<proteinExistence type="predicted"/>
<dbReference type="Gene3D" id="3.40.50.2300">
    <property type="match status" value="1"/>
</dbReference>
<dbReference type="InterPro" id="IPR011006">
    <property type="entry name" value="CheY-like_superfamily"/>
</dbReference>
<evidence type="ECO:0000256" key="2">
    <source>
        <dbReference type="ARBA" id="ARBA00034247"/>
    </source>
</evidence>
<dbReference type="SUPFAM" id="SSF55073">
    <property type="entry name" value="Nucleotide cyclase"/>
    <property type="match status" value="1"/>
</dbReference>
<dbReference type="GO" id="GO:0043709">
    <property type="term" value="P:cell adhesion involved in single-species biofilm formation"/>
    <property type="evidence" value="ECO:0007669"/>
    <property type="project" value="TreeGrafter"/>
</dbReference>
<dbReference type="Pfam" id="PF00990">
    <property type="entry name" value="GGDEF"/>
    <property type="match status" value="1"/>
</dbReference>
<dbReference type="EC" id="2.7.7.65" evidence="1"/>
<dbReference type="Proteomes" id="UP000287502">
    <property type="component" value="Chromosome"/>
</dbReference>
<name>A0A410K0P8_9BACT</name>
<dbReference type="AlphaFoldDB" id="A0A410K0P8"/>
<dbReference type="PANTHER" id="PTHR45138:SF9">
    <property type="entry name" value="DIGUANYLATE CYCLASE DGCM-RELATED"/>
    <property type="match status" value="1"/>
</dbReference>
<dbReference type="GO" id="GO:0005886">
    <property type="term" value="C:plasma membrane"/>
    <property type="evidence" value="ECO:0007669"/>
    <property type="project" value="TreeGrafter"/>
</dbReference>
<dbReference type="EMBL" id="CP035108">
    <property type="protein sequence ID" value="QAR33905.1"/>
    <property type="molecule type" value="Genomic_DNA"/>
</dbReference>
<keyword evidence="5" id="KW-1185">Reference proteome</keyword>
<dbReference type="InterPro" id="IPR029787">
    <property type="entry name" value="Nucleotide_cyclase"/>
</dbReference>
<dbReference type="Gene3D" id="3.30.70.270">
    <property type="match status" value="1"/>
</dbReference>
<evidence type="ECO:0000313" key="5">
    <source>
        <dbReference type="Proteomes" id="UP000287502"/>
    </source>
</evidence>
<dbReference type="GO" id="GO:0052621">
    <property type="term" value="F:diguanylate cyclase activity"/>
    <property type="evidence" value="ECO:0007669"/>
    <property type="project" value="UniProtKB-EC"/>
</dbReference>
<gene>
    <name evidence="4" type="ORF">EP073_10970</name>
</gene>
<feature type="domain" description="GGDEF" evidence="3">
    <location>
        <begin position="182"/>
        <end position="320"/>
    </location>
</feature>
<accession>A0A410K0P8</accession>
<dbReference type="GO" id="GO:1902201">
    <property type="term" value="P:negative regulation of bacterial-type flagellum-dependent cell motility"/>
    <property type="evidence" value="ECO:0007669"/>
    <property type="project" value="TreeGrafter"/>
</dbReference>
<protein>
    <recommendedName>
        <fullName evidence="1">diguanylate cyclase</fullName>
        <ecNumber evidence="1">2.7.7.65</ecNumber>
    </recommendedName>
</protein>
<dbReference type="SMART" id="SM00267">
    <property type="entry name" value="GGDEF"/>
    <property type="match status" value="1"/>
</dbReference>
<dbReference type="CDD" id="cd01949">
    <property type="entry name" value="GGDEF"/>
    <property type="match status" value="1"/>
</dbReference>
<dbReference type="RefSeq" id="WP_128467190.1">
    <property type="nucleotide sequence ID" value="NZ_CP035108.1"/>
</dbReference>
<dbReference type="NCBIfam" id="TIGR00254">
    <property type="entry name" value="GGDEF"/>
    <property type="match status" value="1"/>
</dbReference>
<dbReference type="SUPFAM" id="SSF52172">
    <property type="entry name" value="CheY-like"/>
    <property type="match status" value="1"/>
</dbReference>
<dbReference type="PROSITE" id="PS50887">
    <property type="entry name" value="GGDEF"/>
    <property type="match status" value="1"/>
</dbReference>